<name>A0A1M7JDH3_9GAMM</name>
<protein>
    <submittedName>
        <fullName evidence="1">Uncharacterized protein</fullName>
    </submittedName>
</protein>
<sequence length="145" mass="15599">MPMMSSCDIQGIDAAWLAVDAIGQVGLFTTGGEGPIPDPAMPSTDTAESDVYSLPETCDCILLVKIKRPDDFVAFARRGFFAYDWSDIHRPQKQALGGYELQALPTRPLCYADLPPALRVLAANTKFLDATFGSSVVVLSMPAVT</sequence>
<evidence type="ECO:0000313" key="2">
    <source>
        <dbReference type="Proteomes" id="UP000184305"/>
    </source>
</evidence>
<dbReference type="EMBL" id="FRBQ01000005">
    <property type="protein sequence ID" value="SHM51008.1"/>
    <property type="molecule type" value="Genomic_DNA"/>
</dbReference>
<dbReference type="AlphaFoldDB" id="A0A1M7JDH3"/>
<keyword evidence="2" id="KW-1185">Reference proteome</keyword>
<organism evidence="1 2">
    <name type="scientific">Phytopseudomonas punonensis</name>
    <dbReference type="NCBI Taxonomy" id="1220495"/>
    <lineage>
        <taxon>Bacteria</taxon>
        <taxon>Pseudomonadati</taxon>
        <taxon>Pseudomonadota</taxon>
        <taxon>Gammaproteobacteria</taxon>
        <taxon>Pseudomonadales</taxon>
        <taxon>Pseudomonadaceae</taxon>
        <taxon>Phytopseudomonas</taxon>
    </lineage>
</organism>
<accession>A0A1M7JDH3</accession>
<reference evidence="2" key="1">
    <citation type="submission" date="2016-11" db="EMBL/GenBank/DDBJ databases">
        <authorList>
            <person name="Varghese N."/>
            <person name="Submissions S."/>
        </authorList>
    </citation>
    <scope>NUCLEOTIDE SEQUENCE [LARGE SCALE GENOMIC DNA]</scope>
    <source>
        <strain evidence="2">CECT 8089</strain>
    </source>
</reference>
<proteinExistence type="predicted"/>
<gene>
    <name evidence="1" type="ORF">SAMN05216288_3806</name>
</gene>
<dbReference type="Proteomes" id="UP000184305">
    <property type="component" value="Unassembled WGS sequence"/>
</dbReference>
<evidence type="ECO:0000313" key="1">
    <source>
        <dbReference type="EMBL" id="SHM51008.1"/>
    </source>
</evidence>